<sequence length="488" mass="51899">MTGEVVVVRPAVRVLFAVPPPVLWGLVAGWWTPRGPGAVGPALASIGVSLAVGLAAGWLSRSRWATVAAPVAYAVAVELARIRLRGPSVDRPHLSGFGVVVLLTGRGVHGTLSLLPLLVGAAYGAGIARRSVGGDGRGKVLRWAGRGAVGVLAAVLALVTVGVAVPARTDRIPGGIAELATVTTAGRDLGLLIRGVEPAAPVLLVVPGPPGGSEIGSVRRHLADLERHFVVATWDRAGAPKSWSAFPPAPTLDGEVADLVAVAEHLRRRFGRDRVHLLAHSGGTIPGLLAVQRRPELFASYVGVGQVVSLREADISQHADTVAWARRTGRADLADRMSAQGPPPYQDIWAYEPLLTNEPAAFDFDRSGNSEGVGGVVENLGVPEYTLLEKAHLLPGFIDGWDTLYPRLQGLDFRAEVRRLDVPTYLVDGEHEVPGRLRLLDQWYAQLQAPRKEHVVIPGAGHRSLFQRPGPFVELMTRVRAETEGVPR</sequence>
<dbReference type="Pfam" id="PF00561">
    <property type="entry name" value="Abhydrolase_1"/>
    <property type="match status" value="1"/>
</dbReference>
<keyword evidence="3" id="KW-0378">Hydrolase</keyword>
<gene>
    <name evidence="3" type="ORF">HXZ27_09120</name>
</gene>
<keyword evidence="1" id="KW-0472">Membrane</keyword>
<evidence type="ECO:0000313" key="4">
    <source>
        <dbReference type="Proteomes" id="UP000509335"/>
    </source>
</evidence>
<feature type="domain" description="AB hydrolase-1" evidence="2">
    <location>
        <begin position="201"/>
        <end position="469"/>
    </location>
</feature>
<dbReference type="InterPro" id="IPR029058">
    <property type="entry name" value="AB_hydrolase_fold"/>
</dbReference>
<dbReference type="GO" id="GO:0016787">
    <property type="term" value="F:hydrolase activity"/>
    <property type="evidence" value="ECO:0007669"/>
    <property type="project" value="UniProtKB-KW"/>
</dbReference>
<keyword evidence="1" id="KW-1133">Transmembrane helix</keyword>
<evidence type="ECO:0000313" key="3">
    <source>
        <dbReference type="EMBL" id="QLD28445.1"/>
    </source>
</evidence>
<evidence type="ECO:0000256" key="1">
    <source>
        <dbReference type="SAM" id="Phobius"/>
    </source>
</evidence>
<name>A0A7H8XUH9_9ACTN</name>
<dbReference type="EMBL" id="CP058322">
    <property type="protein sequence ID" value="QLD28445.1"/>
    <property type="molecule type" value="Genomic_DNA"/>
</dbReference>
<organism evidence="3 4">
    <name type="scientific">Micromonospora carbonacea</name>
    <dbReference type="NCBI Taxonomy" id="47853"/>
    <lineage>
        <taxon>Bacteria</taxon>
        <taxon>Bacillati</taxon>
        <taxon>Actinomycetota</taxon>
        <taxon>Actinomycetes</taxon>
        <taxon>Micromonosporales</taxon>
        <taxon>Micromonosporaceae</taxon>
        <taxon>Micromonospora</taxon>
    </lineage>
</organism>
<dbReference type="SUPFAM" id="SSF53474">
    <property type="entry name" value="alpha/beta-Hydrolases"/>
    <property type="match status" value="1"/>
</dbReference>
<dbReference type="AlphaFoldDB" id="A0A7H8XUH9"/>
<dbReference type="InterPro" id="IPR000073">
    <property type="entry name" value="AB_hydrolase_1"/>
</dbReference>
<dbReference type="Proteomes" id="UP000509335">
    <property type="component" value="Chromosome"/>
</dbReference>
<feature type="transmembrane region" description="Helical" evidence="1">
    <location>
        <begin position="38"/>
        <end position="58"/>
    </location>
</feature>
<proteinExistence type="predicted"/>
<feature type="transmembrane region" description="Helical" evidence="1">
    <location>
        <begin position="12"/>
        <end position="31"/>
    </location>
</feature>
<dbReference type="Gene3D" id="3.40.50.1820">
    <property type="entry name" value="alpha/beta hydrolase"/>
    <property type="match status" value="1"/>
</dbReference>
<feature type="transmembrane region" description="Helical" evidence="1">
    <location>
        <begin position="143"/>
        <end position="165"/>
    </location>
</feature>
<evidence type="ECO:0000259" key="2">
    <source>
        <dbReference type="Pfam" id="PF00561"/>
    </source>
</evidence>
<keyword evidence="1" id="KW-0812">Transmembrane</keyword>
<protein>
    <submittedName>
        <fullName evidence="3">Alpha/beta hydrolase</fullName>
    </submittedName>
</protein>
<reference evidence="3 4" key="1">
    <citation type="submission" date="2020-07" db="EMBL/GenBank/DDBJ databases">
        <title>A bifunctional nitrone conjugated secondary metabolite targeting the ribosome.</title>
        <authorList>
            <person name="Limbrick E.M."/>
            <person name="Graf M."/>
            <person name="Derewacz D.K."/>
            <person name="Nguyen F."/>
            <person name="Spraggins J.M."/>
            <person name="Wieland M."/>
            <person name="Ynigez-Gutierrez A.E."/>
            <person name="Reisman B.J."/>
            <person name="Zinshteyn B."/>
            <person name="McCulloch K."/>
            <person name="Iverson T.M."/>
            <person name="Green R."/>
            <person name="Wilson D.N."/>
            <person name="Bachmann B.O."/>
        </authorList>
    </citation>
    <scope>NUCLEOTIDE SEQUENCE [LARGE SCALE GENOMIC DNA]</scope>
    <source>
        <strain evidence="4">aurantiaca</strain>
    </source>
</reference>
<dbReference type="KEGG" id="mcab:HXZ27_09120"/>
<accession>A0A7H8XUH9</accession>